<dbReference type="GO" id="GO:0000423">
    <property type="term" value="P:mitophagy"/>
    <property type="evidence" value="ECO:0007669"/>
    <property type="project" value="TreeGrafter"/>
</dbReference>
<evidence type="ECO:0000259" key="13">
    <source>
        <dbReference type="Pfam" id="PF03416"/>
    </source>
</evidence>
<evidence type="ECO:0000256" key="4">
    <source>
        <dbReference type="ARBA" id="ARBA00022490"/>
    </source>
</evidence>
<feature type="domain" description="Peptidase C54 catalytic" evidence="13">
    <location>
        <begin position="99"/>
        <end position="384"/>
    </location>
</feature>
<dbReference type="GO" id="GO:0015031">
    <property type="term" value="P:protein transport"/>
    <property type="evidence" value="ECO:0007669"/>
    <property type="project" value="UniProtKB-KW"/>
</dbReference>
<feature type="compositionally biased region" description="Acidic residues" evidence="12">
    <location>
        <begin position="415"/>
        <end position="429"/>
    </location>
</feature>
<keyword evidence="15" id="KW-1185">Reference proteome</keyword>
<dbReference type="AlphaFoldDB" id="A0A6H0XZT1"/>
<evidence type="ECO:0000256" key="9">
    <source>
        <dbReference type="ARBA" id="ARBA00023006"/>
    </source>
</evidence>
<protein>
    <recommendedName>
        <fullName evidence="11">Cysteine protease</fullName>
        <ecNumber evidence="11">3.4.22.-</ecNumber>
    </recommendedName>
</protein>
<dbReference type="OrthoDB" id="2960936at2759"/>
<comment type="function">
    <text evidence="11">Required for selective autophagic degradation of the nucleus (nucleophagy) as well as for mitophagy which contributes to regulate mitochondrial quantity and quality by eliminating the mitochondria to a basal level to fulfill cellular energy requirements and preventing excess ROS production.</text>
</comment>
<dbReference type="Pfam" id="PF03416">
    <property type="entry name" value="Peptidase_C54"/>
    <property type="match status" value="1"/>
</dbReference>
<dbReference type="GO" id="GO:0035973">
    <property type="term" value="P:aggrephagy"/>
    <property type="evidence" value="ECO:0007669"/>
    <property type="project" value="TreeGrafter"/>
</dbReference>
<dbReference type="GO" id="GO:0019786">
    <property type="term" value="F:protein-phosphatidylethanolamide deconjugating activity"/>
    <property type="evidence" value="ECO:0007669"/>
    <property type="project" value="InterPro"/>
</dbReference>
<dbReference type="GO" id="GO:0016485">
    <property type="term" value="P:protein processing"/>
    <property type="evidence" value="ECO:0007669"/>
    <property type="project" value="TreeGrafter"/>
</dbReference>
<evidence type="ECO:0000256" key="2">
    <source>
        <dbReference type="ARBA" id="ARBA00010958"/>
    </source>
</evidence>
<reference evidence="14 15" key="1">
    <citation type="journal article" date="2016" name="Sci. Rep.">
        <title>Peltaster fructicola genome reveals evolution from an invasive phytopathogen to an ectophytic parasite.</title>
        <authorList>
            <person name="Xu C."/>
            <person name="Chen H."/>
            <person name="Gleason M.L."/>
            <person name="Xu J.R."/>
            <person name="Liu H."/>
            <person name="Zhang R."/>
            <person name="Sun G."/>
        </authorList>
    </citation>
    <scope>NUCLEOTIDE SEQUENCE [LARGE SCALE GENOMIC DNA]</scope>
    <source>
        <strain evidence="14 15">LNHT1506</strain>
    </source>
</reference>
<dbReference type="InterPro" id="IPR046792">
    <property type="entry name" value="Peptidase_C54_cat"/>
</dbReference>
<dbReference type="Proteomes" id="UP000503462">
    <property type="component" value="Chromosome 4"/>
</dbReference>
<keyword evidence="8" id="KW-0653">Protein transport</keyword>
<evidence type="ECO:0000256" key="7">
    <source>
        <dbReference type="ARBA" id="ARBA00022807"/>
    </source>
</evidence>
<evidence type="ECO:0000313" key="14">
    <source>
        <dbReference type="EMBL" id="QIX00175.1"/>
    </source>
</evidence>
<evidence type="ECO:0000256" key="8">
    <source>
        <dbReference type="ARBA" id="ARBA00022927"/>
    </source>
</evidence>
<dbReference type="InterPro" id="IPR005078">
    <property type="entry name" value="Peptidase_C54"/>
</dbReference>
<evidence type="ECO:0000256" key="10">
    <source>
        <dbReference type="ARBA" id="ARBA00029362"/>
    </source>
</evidence>
<keyword evidence="6 11" id="KW-0378">Hydrolase</keyword>
<feature type="compositionally biased region" description="Polar residues" evidence="12">
    <location>
        <begin position="46"/>
        <end position="66"/>
    </location>
</feature>
<feature type="region of interest" description="Disordered" evidence="12">
    <location>
        <begin position="42"/>
        <end position="91"/>
    </location>
</feature>
<accession>A0A6H0XZT1</accession>
<dbReference type="GO" id="GO:0000045">
    <property type="term" value="P:autophagosome assembly"/>
    <property type="evidence" value="ECO:0007669"/>
    <property type="project" value="TreeGrafter"/>
</dbReference>
<dbReference type="EMBL" id="CP051142">
    <property type="protein sequence ID" value="QIX00175.1"/>
    <property type="molecule type" value="Genomic_DNA"/>
</dbReference>
<sequence>MANTDIARMGKRVVQYFWDPLPRNDDPSTLWCLGRSYDSRYHDPSHTQPAPGTSPSASESNISQADSAVVTEISKPEPSLDAPPTQMSVTEEEALGWPSEFLDDLEARIWLTYRNNFPPIAKSSDPAASAAMSFSTKLRNLTNQGGFTSDTGWGCMIRSGQSLLANTLAALKLGRDWRVGQRTTEHKELISLFADDPQAPFSIHKFVEHGAQACGKHPGEWFGPSATARCIQALAAKHTATGLRVYVRPDDSDVYADQVLATATLKSASDDFQPTLILLGIRLGIDRITPVYHAALKRVLELPQSVGIAGGRPSSSHYFIGYQGENFFYLDPHSTRPPVPPQPTDEDVASCHTRRVRRLRITEMDPSMLLGFLITSKKDFDDWRAAVVAMEGKAIIHVHDTEPRYASGPERPEAVDEVETWETGDDEDE</sequence>
<dbReference type="PANTHER" id="PTHR22624:SF49">
    <property type="entry name" value="CYSTEINE PROTEASE"/>
    <property type="match status" value="1"/>
</dbReference>
<keyword evidence="4 11" id="KW-0963">Cytoplasm</keyword>
<evidence type="ECO:0000256" key="6">
    <source>
        <dbReference type="ARBA" id="ARBA00022801"/>
    </source>
</evidence>
<keyword evidence="5 11" id="KW-0645">Protease</keyword>
<keyword evidence="7" id="KW-0788">Thiol protease</keyword>
<keyword evidence="11" id="KW-0539">Nucleus</keyword>
<evidence type="ECO:0000256" key="12">
    <source>
        <dbReference type="SAM" id="MobiDB-lite"/>
    </source>
</evidence>
<evidence type="ECO:0000256" key="5">
    <source>
        <dbReference type="ARBA" id="ARBA00022670"/>
    </source>
</evidence>
<keyword evidence="3" id="KW-0813">Transport</keyword>
<dbReference type="EC" id="3.4.22.-" evidence="11"/>
<dbReference type="PANTHER" id="PTHR22624">
    <property type="entry name" value="CYSTEINE PROTEASE ATG4"/>
    <property type="match status" value="1"/>
</dbReference>
<evidence type="ECO:0000256" key="11">
    <source>
        <dbReference type="RuleBase" id="RU363115"/>
    </source>
</evidence>
<dbReference type="GO" id="GO:0000407">
    <property type="term" value="C:phagophore assembly site"/>
    <property type="evidence" value="ECO:0007669"/>
    <property type="project" value="UniProtKB-SubCell"/>
</dbReference>
<dbReference type="GO" id="GO:0034727">
    <property type="term" value="P:piecemeal microautophagy of the nucleus"/>
    <property type="evidence" value="ECO:0007669"/>
    <property type="project" value="TreeGrafter"/>
</dbReference>
<dbReference type="SUPFAM" id="SSF54001">
    <property type="entry name" value="Cysteine proteinases"/>
    <property type="match status" value="1"/>
</dbReference>
<organism evidence="14 15">
    <name type="scientific">Peltaster fructicola</name>
    <dbReference type="NCBI Taxonomy" id="286661"/>
    <lineage>
        <taxon>Eukaryota</taxon>
        <taxon>Fungi</taxon>
        <taxon>Dikarya</taxon>
        <taxon>Ascomycota</taxon>
        <taxon>Pezizomycotina</taxon>
        <taxon>Dothideomycetes</taxon>
        <taxon>Dothideomycetes incertae sedis</taxon>
        <taxon>Peltaster</taxon>
    </lineage>
</organism>
<evidence type="ECO:0000256" key="1">
    <source>
        <dbReference type="ARBA" id="ARBA00004329"/>
    </source>
</evidence>
<evidence type="ECO:0000313" key="15">
    <source>
        <dbReference type="Proteomes" id="UP000503462"/>
    </source>
</evidence>
<dbReference type="GO" id="GO:0005634">
    <property type="term" value="C:nucleus"/>
    <property type="evidence" value="ECO:0007669"/>
    <property type="project" value="UniProtKB-SubCell"/>
</dbReference>
<evidence type="ECO:0000256" key="3">
    <source>
        <dbReference type="ARBA" id="ARBA00022448"/>
    </source>
</evidence>
<keyword evidence="9" id="KW-0072">Autophagy</keyword>
<name>A0A6H0XZT1_9PEZI</name>
<dbReference type="GO" id="GO:0004197">
    <property type="term" value="F:cysteine-type endopeptidase activity"/>
    <property type="evidence" value="ECO:0007669"/>
    <property type="project" value="TreeGrafter"/>
</dbReference>
<gene>
    <name evidence="14" type="ORF">AMS68_005692</name>
</gene>
<comment type="subcellular location">
    <subcellularLocation>
        <location evidence="11">Nucleus</location>
    </subcellularLocation>
    <subcellularLocation>
        <location evidence="11">Cytoplasm</location>
    </subcellularLocation>
    <subcellularLocation>
        <location evidence="1">Preautophagosomal structure</location>
    </subcellularLocation>
</comment>
<proteinExistence type="inferred from homology"/>
<dbReference type="InterPro" id="IPR038765">
    <property type="entry name" value="Papain-like_cys_pep_sf"/>
</dbReference>
<comment type="similarity">
    <text evidence="2 11">Belongs to the peptidase C54 family.</text>
</comment>
<feature type="region of interest" description="Disordered" evidence="12">
    <location>
        <begin position="401"/>
        <end position="429"/>
    </location>
</feature>
<comment type="catalytic activity">
    <reaction evidence="10">
        <text>[protein]-C-terminal L-amino acid-glycyl-phosphatidylethanolamide + H2O = [protein]-C-terminal L-amino acid-glycine + a 1,2-diacyl-sn-glycero-3-phosphoethanolamine</text>
        <dbReference type="Rhea" id="RHEA:67548"/>
        <dbReference type="Rhea" id="RHEA-COMP:17323"/>
        <dbReference type="Rhea" id="RHEA-COMP:17324"/>
        <dbReference type="ChEBI" id="CHEBI:15377"/>
        <dbReference type="ChEBI" id="CHEBI:64612"/>
        <dbReference type="ChEBI" id="CHEBI:172940"/>
        <dbReference type="ChEBI" id="CHEBI:172941"/>
    </reaction>
    <physiologicalReaction direction="left-to-right" evidence="10">
        <dbReference type="Rhea" id="RHEA:67549"/>
    </physiologicalReaction>
</comment>